<name>A0ABW8M3C9_9ACTN</name>
<evidence type="ECO:0000259" key="9">
    <source>
        <dbReference type="PROSITE" id="PS50929"/>
    </source>
</evidence>
<organism evidence="10 11">
    <name type="scientific">Streptomyces milbemycinicus</name>
    <dbReference type="NCBI Taxonomy" id="476552"/>
    <lineage>
        <taxon>Bacteria</taxon>
        <taxon>Bacillati</taxon>
        <taxon>Actinomycetota</taxon>
        <taxon>Actinomycetes</taxon>
        <taxon>Kitasatosporales</taxon>
        <taxon>Streptomycetaceae</taxon>
        <taxon>Streptomyces</taxon>
    </lineage>
</organism>
<dbReference type="SMART" id="SM00382">
    <property type="entry name" value="AAA"/>
    <property type="match status" value="1"/>
</dbReference>
<dbReference type="PANTHER" id="PTHR24221:SF654">
    <property type="entry name" value="ATP-BINDING CASSETTE SUB-FAMILY B MEMBER 6"/>
    <property type="match status" value="1"/>
</dbReference>
<keyword evidence="2 7" id="KW-0812">Transmembrane</keyword>
<protein>
    <submittedName>
        <fullName evidence="10">ABC transporter ATP-binding protein</fullName>
    </submittedName>
</protein>
<dbReference type="PROSITE" id="PS50893">
    <property type="entry name" value="ABC_TRANSPORTER_2"/>
    <property type="match status" value="1"/>
</dbReference>
<dbReference type="Proteomes" id="UP001620295">
    <property type="component" value="Unassembled WGS sequence"/>
</dbReference>
<keyword evidence="4 10" id="KW-0067">ATP-binding</keyword>
<feature type="transmembrane region" description="Helical" evidence="7">
    <location>
        <begin position="146"/>
        <end position="168"/>
    </location>
</feature>
<accession>A0ABW8M3C9</accession>
<dbReference type="Gene3D" id="1.20.1560.10">
    <property type="entry name" value="ABC transporter type 1, transmembrane domain"/>
    <property type="match status" value="1"/>
</dbReference>
<dbReference type="Gene3D" id="3.40.50.300">
    <property type="entry name" value="P-loop containing nucleotide triphosphate hydrolases"/>
    <property type="match status" value="1"/>
</dbReference>
<feature type="transmembrane region" description="Helical" evidence="7">
    <location>
        <begin position="259"/>
        <end position="281"/>
    </location>
</feature>
<dbReference type="CDD" id="cd03228">
    <property type="entry name" value="ABCC_MRP_Like"/>
    <property type="match status" value="1"/>
</dbReference>
<gene>
    <name evidence="10" type="ORF">ACI2L5_48585</name>
</gene>
<feature type="domain" description="ABC transmembrane type-1" evidence="9">
    <location>
        <begin position="33"/>
        <end position="304"/>
    </location>
</feature>
<reference evidence="10 11" key="1">
    <citation type="submission" date="2024-11" db="EMBL/GenBank/DDBJ databases">
        <title>The Natural Products Discovery Center: Release of the First 8490 Sequenced Strains for Exploring Actinobacteria Biosynthetic Diversity.</title>
        <authorList>
            <person name="Kalkreuter E."/>
            <person name="Kautsar S.A."/>
            <person name="Yang D."/>
            <person name="Bader C.D."/>
            <person name="Teijaro C.N."/>
            <person name="Fluegel L."/>
            <person name="Davis C.M."/>
            <person name="Simpson J.R."/>
            <person name="Lauterbach L."/>
            <person name="Steele A.D."/>
            <person name="Gui C."/>
            <person name="Meng S."/>
            <person name="Li G."/>
            <person name="Viehrig K."/>
            <person name="Ye F."/>
            <person name="Su P."/>
            <person name="Kiefer A.F."/>
            <person name="Nichols A."/>
            <person name="Cepeda A.J."/>
            <person name="Yan W."/>
            <person name="Fan B."/>
            <person name="Jiang Y."/>
            <person name="Adhikari A."/>
            <person name="Zheng C.-J."/>
            <person name="Schuster L."/>
            <person name="Cowan T.M."/>
            <person name="Smanski M.J."/>
            <person name="Chevrette M.G."/>
            <person name="De Carvalho L.P.S."/>
            <person name="Shen B."/>
        </authorList>
    </citation>
    <scope>NUCLEOTIDE SEQUENCE [LARGE SCALE GENOMIC DNA]</scope>
    <source>
        <strain evidence="10 11">NPDC020863</strain>
    </source>
</reference>
<proteinExistence type="predicted"/>
<dbReference type="InterPro" id="IPR027417">
    <property type="entry name" value="P-loop_NTPase"/>
</dbReference>
<feature type="domain" description="ABC transporter" evidence="8">
    <location>
        <begin position="349"/>
        <end position="582"/>
    </location>
</feature>
<dbReference type="PROSITE" id="PS50929">
    <property type="entry name" value="ABC_TM1F"/>
    <property type="match status" value="1"/>
</dbReference>
<dbReference type="PANTHER" id="PTHR24221">
    <property type="entry name" value="ATP-BINDING CASSETTE SUB-FAMILY B"/>
    <property type="match status" value="1"/>
</dbReference>
<feature type="transmembrane region" description="Helical" evidence="7">
    <location>
        <begin position="174"/>
        <end position="192"/>
    </location>
</feature>
<evidence type="ECO:0000313" key="11">
    <source>
        <dbReference type="Proteomes" id="UP001620295"/>
    </source>
</evidence>
<comment type="caution">
    <text evidence="10">The sequence shown here is derived from an EMBL/GenBank/DDBJ whole genome shotgun (WGS) entry which is preliminary data.</text>
</comment>
<comment type="subcellular location">
    <subcellularLocation>
        <location evidence="1">Cell membrane</location>
        <topology evidence="1">Multi-pass membrane protein</topology>
    </subcellularLocation>
</comment>
<dbReference type="EMBL" id="JBJDQH010000030">
    <property type="protein sequence ID" value="MFK4272684.1"/>
    <property type="molecule type" value="Genomic_DNA"/>
</dbReference>
<dbReference type="RefSeq" id="WP_358645949.1">
    <property type="nucleotide sequence ID" value="NZ_JBFACG010000044.1"/>
</dbReference>
<dbReference type="InterPro" id="IPR011527">
    <property type="entry name" value="ABC1_TM_dom"/>
</dbReference>
<evidence type="ECO:0000256" key="6">
    <source>
        <dbReference type="ARBA" id="ARBA00023136"/>
    </source>
</evidence>
<dbReference type="SUPFAM" id="SSF52540">
    <property type="entry name" value="P-loop containing nucleoside triphosphate hydrolases"/>
    <property type="match status" value="1"/>
</dbReference>
<dbReference type="InterPro" id="IPR003593">
    <property type="entry name" value="AAA+_ATPase"/>
</dbReference>
<feature type="transmembrane region" description="Helical" evidence="7">
    <location>
        <begin position="71"/>
        <end position="90"/>
    </location>
</feature>
<evidence type="ECO:0000256" key="3">
    <source>
        <dbReference type="ARBA" id="ARBA00022741"/>
    </source>
</evidence>
<keyword evidence="5 7" id="KW-1133">Transmembrane helix</keyword>
<evidence type="ECO:0000259" key="8">
    <source>
        <dbReference type="PROSITE" id="PS50893"/>
    </source>
</evidence>
<dbReference type="InterPro" id="IPR003439">
    <property type="entry name" value="ABC_transporter-like_ATP-bd"/>
</dbReference>
<dbReference type="InterPro" id="IPR036640">
    <property type="entry name" value="ABC1_TM_sf"/>
</dbReference>
<keyword evidence="6 7" id="KW-0472">Membrane</keyword>
<keyword evidence="11" id="KW-1185">Reference proteome</keyword>
<evidence type="ECO:0000256" key="4">
    <source>
        <dbReference type="ARBA" id="ARBA00022840"/>
    </source>
</evidence>
<keyword evidence="3" id="KW-0547">Nucleotide-binding</keyword>
<dbReference type="InterPro" id="IPR039421">
    <property type="entry name" value="Type_1_exporter"/>
</dbReference>
<evidence type="ECO:0000256" key="2">
    <source>
        <dbReference type="ARBA" id="ARBA00022692"/>
    </source>
</evidence>
<dbReference type="SUPFAM" id="SSF90123">
    <property type="entry name" value="ABC transporter transmembrane region"/>
    <property type="match status" value="1"/>
</dbReference>
<dbReference type="Pfam" id="PF00005">
    <property type="entry name" value="ABC_tran"/>
    <property type="match status" value="1"/>
</dbReference>
<evidence type="ECO:0000313" key="10">
    <source>
        <dbReference type="EMBL" id="MFK4272684.1"/>
    </source>
</evidence>
<evidence type="ECO:0000256" key="1">
    <source>
        <dbReference type="ARBA" id="ARBA00004651"/>
    </source>
</evidence>
<dbReference type="GO" id="GO:0005524">
    <property type="term" value="F:ATP binding"/>
    <property type="evidence" value="ECO:0007669"/>
    <property type="project" value="UniProtKB-KW"/>
</dbReference>
<evidence type="ECO:0000256" key="7">
    <source>
        <dbReference type="SAM" id="Phobius"/>
    </source>
</evidence>
<sequence length="584" mass="61207">MTSPHGPEPKYSRDSHRSRGWALIRPVLTAERGALGAMMAWSLLEAVPVLLSGRLMAFALDRGFLADSPGIGLVCLGAYAATLLLGAVGARQVMNPLACVVESIRDRLVRLVVFAGLRRAAQSDAAADVAAVARTTRQTEAVRQMAAGLLMTARTVVFSVAAVVFGLLTLAPEVALVTSVALAASGVLLLRLSRLLRHRYATSLAAEEHVAGEAGQVLRGLRDVRACGATRTAERQVGKAVDAQAAASIAVGRLGAGRLGVIALGARLPLVATLLMAPWLVRSGAASPGEVLGAATYLVTGLEPALRSMVHTVANVGLHLGVLLIRLADHVDVPPAPAGGKAKAIHAELELQDVTFAYGPYSPPVVDRLSLSIAEGEHLSVMGPSGAGKSTLAALLAGLDRPDCGEVRIGGRRVSELDPTWLRRAVVLVPQESYVFTGTVRENLAYLRAESAPEDRELDGVIALFGLGELVGRLGGRDAVIERPGALSEGERQLLVLARVYLSTASVVILDEATCHLDPVAEARAEQAFVARPGTLVVVAHRISSVLRAPRVLVVESGTVTEGSHQELRQQSALYADLIGMNAE</sequence>
<evidence type="ECO:0000256" key="5">
    <source>
        <dbReference type="ARBA" id="ARBA00022989"/>
    </source>
</evidence>